<organism evidence="2 3">
    <name type="scientific">Triticum turgidum subsp. durum</name>
    <name type="common">Durum wheat</name>
    <name type="synonym">Triticum durum</name>
    <dbReference type="NCBI Taxonomy" id="4567"/>
    <lineage>
        <taxon>Eukaryota</taxon>
        <taxon>Viridiplantae</taxon>
        <taxon>Streptophyta</taxon>
        <taxon>Embryophyta</taxon>
        <taxon>Tracheophyta</taxon>
        <taxon>Spermatophyta</taxon>
        <taxon>Magnoliopsida</taxon>
        <taxon>Liliopsida</taxon>
        <taxon>Poales</taxon>
        <taxon>Poaceae</taxon>
        <taxon>BOP clade</taxon>
        <taxon>Pooideae</taxon>
        <taxon>Triticodae</taxon>
        <taxon>Triticeae</taxon>
        <taxon>Triticinae</taxon>
        <taxon>Triticum</taxon>
    </lineage>
</organism>
<dbReference type="Proteomes" id="UP000324705">
    <property type="component" value="Chromosome 3A"/>
</dbReference>
<name>A0A9R0S1J2_TRITD</name>
<evidence type="ECO:0000313" key="2">
    <source>
        <dbReference type="EMBL" id="VAH69841.1"/>
    </source>
</evidence>
<accession>A0A9R0S1J2</accession>
<dbReference type="EMBL" id="LT934115">
    <property type="protein sequence ID" value="VAH69841.1"/>
    <property type="molecule type" value="Genomic_DNA"/>
</dbReference>
<sequence>MAGVQPDLLGNSNKGGRGDKGGDDNQQSNQIAKSLIPMAQRNWEADYGHDVSALLHVHGDSASIVEHDLASRDLTLLGQLDKHYKHRCCQGWGFLSTPLNASATTSRSDSPSDVPKRAPNEESAKGTTRKDDAGNL</sequence>
<feature type="region of interest" description="Disordered" evidence="1">
    <location>
        <begin position="1"/>
        <end position="37"/>
    </location>
</feature>
<protein>
    <submittedName>
        <fullName evidence="2">Uncharacterized protein</fullName>
    </submittedName>
</protein>
<keyword evidence="3" id="KW-1185">Reference proteome</keyword>
<dbReference type="AlphaFoldDB" id="A0A9R0S1J2"/>
<reference evidence="2 3" key="1">
    <citation type="submission" date="2017-09" db="EMBL/GenBank/DDBJ databases">
        <authorList>
            <consortium name="International Durum Wheat Genome Sequencing Consortium (IDWGSC)"/>
            <person name="Milanesi L."/>
        </authorList>
    </citation>
    <scope>NUCLEOTIDE SEQUENCE [LARGE SCALE GENOMIC DNA]</scope>
    <source>
        <strain evidence="3">cv. Svevo</strain>
    </source>
</reference>
<dbReference type="Gramene" id="TRITD3Av1G278300.1">
    <property type="protein sequence ID" value="TRITD3Av1G278300.1"/>
    <property type="gene ID" value="TRITD3Av1G278300"/>
</dbReference>
<feature type="compositionally biased region" description="Basic and acidic residues" evidence="1">
    <location>
        <begin position="114"/>
        <end position="136"/>
    </location>
</feature>
<proteinExistence type="predicted"/>
<gene>
    <name evidence="2" type="ORF">TRITD_3Av1G278300</name>
</gene>
<feature type="compositionally biased region" description="Polar residues" evidence="1">
    <location>
        <begin position="97"/>
        <end position="111"/>
    </location>
</feature>
<evidence type="ECO:0000313" key="3">
    <source>
        <dbReference type="Proteomes" id="UP000324705"/>
    </source>
</evidence>
<feature type="region of interest" description="Disordered" evidence="1">
    <location>
        <begin position="97"/>
        <end position="136"/>
    </location>
</feature>
<evidence type="ECO:0000256" key="1">
    <source>
        <dbReference type="SAM" id="MobiDB-lite"/>
    </source>
</evidence>